<keyword evidence="2" id="KW-0229">DNA integration</keyword>
<dbReference type="InterPro" id="IPR002104">
    <property type="entry name" value="Integrase_catalytic"/>
</dbReference>
<dbReference type="RefSeq" id="WP_043074449.1">
    <property type="nucleotide sequence ID" value="NZ_JAZBNP010000001.1"/>
</dbReference>
<accession>A0ABV2NI57</accession>
<evidence type="ECO:0000256" key="3">
    <source>
        <dbReference type="ARBA" id="ARBA00023125"/>
    </source>
</evidence>
<keyword evidence="3" id="KW-0238">DNA-binding</keyword>
<evidence type="ECO:0000259" key="5">
    <source>
        <dbReference type="PROSITE" id="PS51898"/>
    </source>
</evidence>
<evidence type="ECO:0000256" key="1">
    <source>
        <dbReference type="ARBA" id="ARBA00008857"/>
    </source>
</evidence>
<dbReference type="SUPFAM" id="SSF56349">
    <property type="entry name" value="DNA breaking-rejoining enzymes"/>
    <property type="match status" value="1"/>
</dbReference>
<gene>
    <name evidence="6" type="ORF">ABIC20_003413</name>
</gene>
<protein>
    <submittedName>
        <fullName evidence="6">Integrase</fullName>
    </submittedName>
</protein>
<dbReference type="InterPro" id="IPR011010">
    <property type="entry name" value="DNA_brk_join_enz"/>
</dbReference>
<dbReference type="InterPro" id="IPR050090">
    <property type="entry name" value="Tyrosine_recombinase_XerCD"/>
</dbReference>
<organism evidence="6 7">
    <name type="scientific">Methylobacterium radiotolerans</name>
    <dbReference type="NCBI Taxonomy" id="31998"/>
    <lineage>
        <taxon>Bacteria</taxon>
        <taxon>Pseudomonadati</taxon>
        <taxon>Pseudomonadota</taxon>
        <taxon>Alphaproteobacteria</taxon>
        <taxon>Hyphomicrobiales</taxon>
        <taxon>Methylobacteriaceae</taxon>
        <taxon>Methylobacterium</taxon>
    </lineage>
</organism>
<proteinExistence type="inferred from homology"/>
<evidence type="ECO:0000313" key="6">
    <source>
        <dbReference type="EMBL" id="MET3866104.1"/>
    </source>
</evidence>
<evidence type="ECO:0000256" key="4">
    <source>
        <dbReference type="ARBA" id="ARBA00023172"/>
    </source>
</evidence>
<sequence length="477" mass="54911">MPRRTNTGVRYLAEYKGYYRVTMAVPRQLQDQLGQRLVKGLDTQSLLIARARAPQVIAEFKRRIEDAWTARGGKKHSLLAEALEVRGMLQDADEDMEHFLRQGMNERIDKILSKGATYKTVWNPELGPDEIRIPTKEALAEAEEYRQIVRGSTPIAYHHESFMRTLKIADRSKLDEPRALGIFLDWLSTRNPPIQPFIENVTRPVALRYMDEMPAYTGLAWGSNAKYFGRLKFYWSWLSKRGFAKGNPFHDLTIAKDKVAHDEEERAFTDSEMQRLFMGDPPEGRSMLDVMWVAALTGARLDAVIDLRVGECDDGWFTFKPQKKEKSSRDVPIHPDLLPIVRRRIEGKKPDDDLFPEWPAPKPPSVKPRSSYYSKRFTKYSRDIKVRDELEGKRRSLINFHSFRRWFITKMERAAVPGDLIAAIVGHKRSGLTLGRYSDGPEMGAAIEAIKKVRMPPLDGSVVIEDRSLTPRRRRQA</sequence>
<dbReference type="PROSITE" id="PS51898">
    <property type="entry name" value="TYR_RECOMBINASE"/>
    <property type="match status" value="1"/>
</dbReference>
<reference evidence="6 7" key="1">
    <citation type="submission" date="2024-06" db="EMBL/GenBank/DDBJ databases">
        <title>Genomics of switchgrass bacterial isolates.</title>
        <authorList>
            <person name="Shade A."/>
        </authorList>
    </citation>
    <scope>NUCLEOTIDE SEQUENCE [LARGE SCALE GENOMIC DNA]</scope>
    <source>
        <strain evidence="6 7">PvP084</strain>
    </source>
</reference>
<dbReference type="PANTHER" id="PTHR30349">
    <property type="entry name" value="PHAGE INTEGRASE-RELATED"/>
    <property type="match status" value="1"/>
</dbReference>
<keyword evidence="7" id="KW-1185">Reference proteome</keyword>
<comment type="caution">
    <text evidence="6">The sequence shown here is derived from an EMBL/GenBank/DDBJ whole genome shotgun (WGS) entry which is preliminary data.</text>
</comment>
<dbReference type="InterPro" id="IPR013762">
    <property type="entry name" value="Integrase-like_cat_sf"/>
</dbReference>
<name>A0ABV2NI57_9HYPH</name>
<evidence type="ECO:0000256" key="2">
    <source>
        <dbReference type="ARBA" id="ARBA00022908"/>
    </source>
</evidence>
<feature type="domain" description="Tyr recombinase" evidence="5">
    <location>
        <begin position="263"/>
        <end position="455"/>
    </location>
</feature>
<keyword evidence="4" id="KW-0233">DNA recombination</keyword>
<dbReference type="EMBL" id="JBEPNW010000002">
    <property type="protein sequence ID" value="MET3866104.1"/>
    <property type="molecule type" value="Genomic_DNA"/>
</dbReference>
<comment type="similarity">
    <text evidence="1">Belongs to the 'phage' integrase family.</text>
</comment>
<evidence type="ECO:0000313" key="7">
    <source>
        <dbReference type="Proteomes" id="UP001549119"/>
    </source>
</evidence>
<dbReference type="Gene3D" id="1.10.443.10">
    <property type="entry name" value="Intergrase catalytic core"/>
    <property type="match status" value="1"/>
</dbReference>
<dbReference type="Proteomes" id="UP001549119">
    <property type="component" value="Unassembled WGS sequence"/>
</dbReference>
<dbReference type="Pfam" id="PF00589">
    <property type="entry name" value="Phage_integrase"/>
    <property type="match status" value="1"/>
</dbReference>
<dbReference type="PANTHER" id="PTHR30349:SF41">
    <property type="entry name" value="INTEGRASE_RECOMBINASE PROTEIN MJ0367-RELATED"/>
    <property type="match status" value="1"/>
</dbReference>